<accession>A0A5N6PWY5</accession>
<dbReference type="PANTHER" id="PTHR46148">
    <property type="entry name" value="CHROMO DOMAIN-CONTAINING PROTEIN"/>
    <property type="match status" value="1"/>
</dbReference>
<dbReference type="OrthoDB" id="1909122at2759"/>
<keyword evidence="3" id="KW-1185">Reference proteome</keyword>
<dbReference type="GO" id="GO:0003676">
    <property type="term" value="F:nucleic acid binding"/>
    <property type="evidence" value="ECO:0007669"/>
    <property type="project" value="InterPro"/>
</dbReference>
<gene>
    <name evidence="2" type="ORF">E3N88_00035</name>
</gene>
<evidence type="ECO:0000313" key="3">
    <source>
        <dbReference type="Proteomes" id="UP000326396"/>
    </source>
</evidence>
<protein>
    <recommendedName>
        <fullName evidence="1">Tf2-1-like SH3-like domain-containing protein</fullName>
    </recommendedName>
</protein>
<evidence type="ECO:0000313" key="2">
    <source>
        <dbReference type="EMBL" id="KAD7476899.1"/>
    </source>
</evidence>
<name>A0A5N6PWY5_9ASTR</name>
<evidence type="ECO:0000259" key="1">
    <source>
        <dbReference type="Pfam" id="PF24626"/>
    </source>
</evidence>
<sequence length="303" mass="35140">MLRACIIDFGGSWDDHLPLVEFSYNNSYHASIGMPPYEALYGRRCRTPVCWGGVGQKEVGSKAAQDRQKSYADKRRRPIEFEVGDQVLLKVSPWKGIIRFRKRGKLSPRFIGPFRIMARVGKVAYRLDLPDELSGIHPTFHVSHLRKCLADDVAYVRLNDIEVDEKLNYIEEPVAIVDRKEKRLRNKMIRQVKVQWKHRKGSEATWETEDEMKRLYPYLFETFLRISSQYAKPYLAPRRGNVFDIGRSERSNQPVNCVSPVQLKKSYACTSYQLRVDSYRALCCTSLFDFKSAVDGEVLSPFE</sequence>
<proteinExistence type="predicted"/>
<dbReference type="SUPFAM" id="SSF54160">
    <property type="entry name" value="Chromo domain-like"/>
    <property type="match status" value="1"/>
</dbReference>
<dbReference type="InterPro" id="IPR036397">
    <property type="entry name" value="RNaseH_sf"/>
</dbReference>
<dbReference type="Pfam" id="PF24626">
    <property type="entry name" value="SH3_Tf2-1"/>
    <property type="match status" value="1"/>
</dbReference>
<dbReference type="Proteomes" id="UP000326396">
    <property type="component" value="Linkage Group LG1"/>
</dbReference>
<dbReference type="InterPro" id="IPR016197">
    <property type="entry name" value="Chromo-like_dom_sf"/>
</dbReference>
<reference evidence="2 3" key="1">
    <citation type="submission" date="2019-05" db="EMBL/GenBank/DDBJ databases">
        <title>Mikania micrantha, genome provides insights into the molecular mechanism of rapid growth.</title>
        <authorList>
            <person name="Liu B."/>
        </authorList>
    </citation>
    <scope>NUCLEOTIDE SEQUENCE [LARGE SCALE GENOMIC DNA]</scope>
    <source>
        <strain evidence="2">NLD-2019</strain>
        <tissue evidence="2">Leaf</tissue>
    </source>
</reference>
<dbReference type="SUPFAM" id="SSF53098">
    <property type="entry name" value="Ribonuclease H-like"/>
    <property type="match status" value="1"/>
</dbReference>
<dbReference type="Gene3D" id="3.30.420.10">
    <property type="entry name" value="Ribonuclease H-like superfamily/Ribonuclease H"/>
    <property type="match status" value="1"/>
</dbReference>
<comment type="caution">
    <text evidence="2">The sequence shown here is derived from an EMBL/GenBank/DDBJ whole genome shotgun (WGS) entry which is preliminary data.</text>
</comment>
<feature type="domain" description="Tf2-1-like SH3-like" evidence="1">
    <location>
        <begin position="84"/>
        <end position="148"/>
    </location>
</feature>
<dbReference type="InterPro" id="IPR012337">
    <property type="entry name" value="RNaseH-like_sf"/>
</dbReference>
<dbReference type="InterPro" id="IPR056924">
    <property type="entry name" value="SH3_Tf2-1"/>
</dbReference>
<dbReference type="EMBL" id="SZYD01000001">
    <property type="protein sequence ID" value="KAD7476899.1"/>
    <property type="molecule type" value="Genomic_DNA"/>
</dbReference>
<organism evidence="2 3">
    <name type="scientific">Mikania micrantha</name>
    <name type="common">bitter vine</name>
    <dbReference type="NCBI Taxonomy" id="192012"/>
    <lineage>
        <taxon>Eukaryota</taxon>
        <taxon>Viridiplantae</taxon>
        <taxon>Streptophyta</taxon>
        <taxon>Embryophyta</taxon>
        <taxon>Tracheophyta</taxon>
        <taxon>Spermatophyta</taxon>
        <taxon>Magnoliopsida</taxon>
        <taxon>eudicotyledons</taxon>
        <taxon>Gunneridae</taxon>
        <taxon>Pentapetalae</taxon>
        <taxon>asterids</taxon>
        <taxon>campanulids</taxon>
        <taxon>Asterales</taxon>
        <taxon>Asteraceae</taxon>
        <taxon>Asteroideae</taxon>
        <taxon>Heliantheae alliance</taxon>
        <taxon>Eupatorieae</taxon>
        <taxon>Mikania</taxon>
    </lineage>
</organism>
<dbReference type="PANTHER" id="PTHR46148:SF57">
    <property type="entry name" value="OS12G0499874 PROTEIN"/>
    <property type="match status" value="1"/>
</dbReference>
<dbReference type="AlphaFoldDB" id="A0A5N6PWY5"/>